<reference evidence="9 10" key="1">
    <citation type="submission" date="2022-10" db="EMBL/GenBank/DDBJ databases">
        <title>Roseococcus glaciei nov., sp. nov., isolated from glacier.</title>
        <authorList>
            <person name="Liu Q."/>
            <person name="Xin Y.-H."/>
        </authorList>
    </citation>
    <scope>NUCLEOTIDE SEQUENCE [LARGE SCALE GENOMIC DNA]</scope>
    <source>
        <strain evidence="9 10">MDT2-1-1</strain>
    </source>
</reference>
<keyword evidence="6 7" id="KW-0472">Membrane</keyword>
<keyword evidence="3" id="KW-1003">Cell membrane</keyword>
<evidence type="ECO:0000313" key="10">
    <source>
        <dbReference type="Proteomes" id="UP001526430"/>
    </source>
</evidence>
<feature type="domain" description="ABC transmembrane type-1" evidence="8">
    <location>
        <begin position="84"/>
        <end position="272"/>
    </location>
</feature>
<feature type="transmembrane region" description="Helical" evidence="7">
    <location>
        <begin position="24"/>
        <end position="45"/>
    </location>
</feature>
<dbReference type="EMBL" id="JAPFQI010000006">
    <property type="protein sequence ID" value="MCW8086059.1"/>
    <property type="molecule type" value="Genomic_DNA"/>
</dbReference>
<gene>
    <name evidence="9" type="ORF">OF850_10505</name>
</gene>
<dbReference type="PANTHER" id="PTHR43386:SF6">
    <property type="entry name" value="ABC TRANSPORTER PERMEASE PROTEIN"/>
    <property type="match status" value="1"/>
</dbReference>
<evidence type="ECO:0000313" key="9">
    <source>
        <dbReference type="EMBL" id="MCW8086059.1"/>
    </source>
</evidence>
<evidence type="ECO:0000256" key="2">
    <source>
        <dbReference type="ARBA" id="ARBA00022448"/>
    </source>
</evidence>
<name>A0ABT3NV77_9PROT</name>
<dbReference type="PROSITE" id="PS50928">
    <property type="entry name" value="ABC_TM1"/>
    <property type="match status" value="1"/>
</dbReference>
<dbReference type="PANTHER" id="PTHR43386">
    <property type="entry name" value="OLIGOPEPTIDE TRANSPORT SYSTEM PERMEASE PROTEIN APPC"/>
    <property type="match status" value="1"/>
</dbReference>
<dbReference type="Gene3D" id="1.10.3720.10">
    <property type="entry name" value="MetI-like"/>
    <property type="match status" value="1"/>
</dbReference>
<organism evidence="9 10">
    <name type="scientific">Sabulicella glaciei</name>
    <dbReference type="NCBI Taxonomy" id="2984948"/>
    <lineage>
        <taxon>Bacteria</taxon>
        <taxon>Pseudomonadati</taxon>
        <taxon>Pseudomonadota</taxon>
        <taxon>Alphaproteobacteria</taxon>
        <taxon>Acetobacterales</taxon>
        <taxon>Acetobacteraceae</taxon>
        <taxon>Sabulicella</taxon>
    </lineage>
</organism>
<dbReference type="Pfam" id="PF00528">
    <property type="entry name" value="BPD_transp_1"/>
    <property type="match status" value="1"/>
</dbReference>
<dbReference type="InterPro" id="IPR050366">
    <property type="entry name" value="BP-dependent_transpt_permease"/>
</dbReference>
<feature type="transmembrane region" description="Helical" evidence="7">
    <location>
        <begin position="252"/>
        <end position="272"/>
    </location>
</feature>
<evidence type="ECO:0000256" key="4">
    <source>
        <dbReference type="ARBA" id="ARBA00022692"/>
    </source>
</evidence>
<keyword evidence="2 7" id="KW-0813">Transport</keyword>
<sequence>MPDILPDVKPRAGFLGFLRRHPTIAIGGVLLMLMLFVAIFAPFLWTRDPTALAPALRTREPSAQFWFGSDMLGRDVYSRVLYGARVSLLVGFSVAILASAIGLFIGLTSGFNRIADSIIMRIMDGMMSIPSILLAIALMALTRGSVQNVILAITIAEIPRVSRLVRGVVLSLREQPYVEAAVASGTRTPAIILKHILPNTLAPLTVQATYICAAAMITEAILSFIGAGTPPIIPSWGNIMAEGRALWQVKPYIVFFPAVFLSITVLAVNLVGDGLRDAIDPRLAKRL</sequence>
<keyword evidence="5 7" id="KW-1133">Transmembrane helix</keyword>
<feature type="transmembrane region" description="Helical" evidence="7">
    <location>
        <begin position="86"/>
        <end position="111"/>
    </location>
</feature>
<dbReference type="SUPFAM" id="SSF161098">
    <property type="entry name" value="MetI-like"/>
    <property type="match status" value="1"/>
</dbReference>
<comment type="subcellular location">
    <subcellularLocation>
        <location evidence="1 7">Cell membrane</location>
        <topology evidence="1 7">Multi-pass membrane protein</topology>
    </subcellularLocation>
</comment>
<dbReference type="Pfam" id="PF12911">
    <property type="entry name" value="OppC_N"/>
    <property type="match status" value="1"/>
</dbReference>
<evidence type="ECO:0000256" key="5">
    <source>
        <dbReference type="ARBA" id="ARBA00022989"/>
    </source>
</evidence>
<evidence type="ECO:0000256" key="3">
    <source>
        <dbReference type="ARBA" id="ARBA00022475"/>
    </source>
</evidence>
<keyword evidence="10" id="KW-1185">Reference proteome</keyword>
<dbReference type="InterPro" id="IPR035906">
    <property type="entry name" value="MetI-like_sf"/>
</dbReference>
<dbReference type="Proteomes" id="UP001526430">
    <property type="component" value="Unassembled WGS sequence"/>
</dbReference>
<protein>
    <submittedName>
        <fullName evidence="9">ABC transporter permease</fullName>
    </submittedName>
</protein>
<evidence type="ECO:0000256" key="7">
    <source>
        <dbReference type="RuleBase" id="RU363032"/>
    </source>
</evidence>
<dbReference type="InterPro" id="IPR025966">
    <property type="entry name" value="OppC_N"/>
</dbReference>
<comment type="caution">
    <text evidence="9">The sequence shown here is derived from an EMBL/GenBank/DDBJ whole genome shotgun (WGS) entry which is preliminary data.</text>
</comment>
<evidence type="ECO:0000259" key="8">
    <source>
        <dbReference type="PROSITE" id="PS50928"/>
    </source>
</evidence>
<accession>A0ABT3NV77</accession>
<dbReference type="RefSeq" id="WP_301590072.1">
    <property type="nucleotide sequence ID" value="NZ_JAPFQI010000006.1"/>
</dbReference>
<proteinExistence type="inferred from homology"/>
<dbReference type="InterPro" id="IPR000515">
    <property type="entry name" value="MetI-like"/>
</dbReference>
<comment type="similarity">
    <text evidence="7">Belongs to the binding-protein-dependent transport system permease family.</text>
</comment>
<keyword evidence="4 7" id="KW-0812">Transmembrane</keyword>
<dbReference type="CDD" id="cd06261">
    <property type="entry name" value="TM_PBP2"/>
    <property type="match status" value="1"/>
</dbReference>
<evidence type="ECO:0000256" key="6">
    <source>
        <dbReference type="ARBA" id="ARBA00023136"/>
    </source>
</evidence>
<evidence type="ECO:0000256" key="1">
    <source>
        <dbReference type="ARBA" id="ARBA00004651"/>
    </source>
</evidence>